<reference evidence="1 2" key="1">
    <citation type="submission" date="2017-08" db="EMBL/GenBank/DDBJ databases">
        <title>The complete genome sequence of Maribacter sp. B1, isolated from deep-sea sediment.</title>
        <authorList>
            <person name="Wu Y.-H."/>
            <person name="Cheng H."/>
            <person name="Xu X.-W."/>
        </authorList>
    </citation>
    <scope>NUCLEOTIDE SEQUENCE [LARGE SCALE GENOMIC DNA]</scope>
    <source>
        <strain evidence="1 2">B1</strain>
    </source>
</reference>
<evidence type="ECO:0000313" key="1">
    <source>
        <dbReference type="EMBL" id="ASV29298.1"/>
    </source>
</evidence>
<protein>
    <submittedName>
        <fullName evidence="1">Uncharacterized protein</fullName>
    </submittedName>
</protein>
<dbReference type="AlphaFoldDB" id="A0A223V2R6"/>
<organism evidence="1 2">
    <name type="scientific">Maribacter cobaltidurans</name>
    <dbReference type="NCBI Taxonomy" id="1178778"/>
    <lineage>
        <taxon>Bacteria</taxon>
        <taxon>Pseudomonadati</taxon>
        <taxon>Bacteroidota</taxon>
        <taxon>Flavobacteriia</taxon>
        <taxon>Flavobacteriales</taxon>
        <taxon>Flavobacteriaceae</taxon>
        <taxon>Maribacter</taxon>
    </lineage>
</organism>
<dbReference type="EMBL" id="CP022957">
    <property type="protein sequence ID" value="ASV29298.1"/>
    <property type="molecule type" value="Genomic_DNA"/>
</dbReference>
<evidence type="ECO:0000313" key="2">
    <source>
        <dbReference type="Proteomes" id="UP000215244"/>
    </source>
</evidence>
<sequence>MGDVDDIYANAICQLPLTTRREYCQRLIKRIKFELKTASCRQKKQQLKQMIKSATLEISKLEPKAKI</sequence>
<dbReference type="KEGG" id="marb:CJ263_03155"/>
<dbReference type="Proteomes" id="UP000215244">
    <property type="component" value="Chromosome"/>
</dbReference>
<accession>A0A223V2R6</accession>
<name>A0A223V2R6_9FLAO</name>
<gene>
    <name evidence="1" type="ORF">CJ263_03155</name>
</gene>
<proteinExistence type="predicted"/>
<keyword evidence="2" id="KW-1185">Reference proteome</keyword>